<dbReference type="RefSeq" id="WP_289999729.1">
    <property type="nucleotide sequence ID" value="NZ_JAUEPH010000003.1"/>
</dbReference>
<keyword evidence="2" id="KW-0732">Signal</keyword>
<evidence type="ECO:0000256" key="2">
    <source>
        <dbReference type="SAM" id="SignalP"/>
    </source>
</evidence>
<name>A0ABT7YCH6_9BACT</name>
<evidence type="ECO:0000256" key="1">
    <source>
        <dbReference type="SAM" id="MobiDB-lite"/>
    </source>
</evidence>
<feature type="region of interest" description="Disordered" evidence="1">
    <location>
        <begin position="24"/>
        <end position="66"/>
    </location>
</feature>
<proteinExistence type="predicted"/>
<dbReference type="PROSITE" id="PS51257">
    <property type="entry name" value="PROKAR_LIPOPROTEIN"/>
    <property type="match status" value="1"/>
</dbReference>
<evidence type="ECO:0000313" key="4">
    <source>
        <dbReference type="Proteomes" id="UP001171916"/>
    </source>
</evidence>
<comment type="caution">
    <text evidence="3">The sequence shown here is derived from an EMBL/GenBank/DDBJ whole genome shotgun (WGS) entry which is preliminary data.</text>
</comment>
<accession>A0ABT7YCH6</accession>
<feature type="chain" id="PRO_5045290071" evidence="2">
    <location>
        <begin position="24"/>
        <end position="66"/>
    </location>
</feature>
<reference evidence="3" key="1">
    <citation type="submission" date="2023-06" db="EMBL/GenBank/DDBJ databases">
        <title>Robiginitalea aurantiacus sp. nov. and Algoriphagus sediminis sp. nov., isolated from coastal sediment.</title>
        <authorList>
            <person name="Zhou Z.Y."/>
            <person name="An J."/>
            <person name="Jia Y.W."/>
            <person name="Du Z.J."/>
        </authorList>
    </citation>
    <scope>NUCLEOTIDE SEQUENCE</scope>
    <source>
        <strain evidence="3">C2-7</strain>
    </source>
</reference>
<dbReference type="EMBL" id="JAUEPH010000003">
    <property type="protein sequence ID" value="MDN3204176.1"/>
    <property type="molecule type" value="Genomic_DNA"/>
</dbReference>
<sequence>MKILKSITSLALVMLFVSSLAFTSCGGKKEGNNAEQTEHPEGGEHPEGDEHPAGEHPTESDSSEKS</sequence>
<evidence type="ECO:0000313" key="3">
    <source>
        <dbReference type="EMBL" id="MDN3204176.1"/>
    </source>
</evidence>
<organism evidence="3 4">
    <name type="scientific">Algoriphagus sediminis</name>
    <dbReference type="NCBI Taxonomy" id="3057113"/>
    <lineage>
        <taxon>Bacteria</taxon>
        <taxon>Pseudomonadati</taxon>
        <taxon>Bacteroidota</taxon>
        <taxon>Cytophagia</taxon>
        <taxon>Cytophagales</taxon>
        <taxon>Cyclobacteriaceae</taxon>
        <taxon>Algoriphagus</taxon>
    </lineage>
</organism>
<gene>
    <name evidence="3" type="ORF">QVH07_08450</name>
</gene>
<keyword evidence="4" id="KW-1185">Reference proteome</keyword>
<feature type="signal peptide" evidence="2">
    <location>
        <begin position="1"/>
        <end position="23"/>
    </location>
</feature>
<feature type="compositionally biased region" description="Basic and acidic residues" evidence="1">
    <location>
        <begin position="27"/>
        <end position="66"/>
    </location>
</feature>
<dbReference type="Proteomes" id="UP001171916">
    <property type="component" value="Unassembled WGS sequence"/>
</dbReference>
<protein>
    <submittedName>
        <fullName evidence="3">Uncharacterized protein</fullName>
    </submittedName>
</protein>